<dbReference type="PANTHER" id="PTHR14739">
    <property type="entry name" value="MICROTUBULE-ASSOCIATED PROTEIN 9"/>
    <property type="match status" value="1"/>
</dbReference>
<proteinExistence type="predicted"/>
<keyword evidence="3" id="KW-1185">Reference proteome</keyword>
<dbReference type="AlphaFoldDB" id="A0A2P4SQ46"/>
<dbReference type="GO" id="GO:0000281">
    <property type="term" value="P:mitotic cytokinesis"/>
    <property type="evidence" value="ECO:0007669"/>
    <property type="project" value="InterPro"/>
</dbReference>
<sequence length="84" mass="10388">NGKKKECMKQKKAEKIQERRKKEIQQAKKDEKDKMAREEYERWLGNIKRREQLKKQQKNFQTVHRNEVSFPWIPPGKVTYTKHY</sequence>
<organism evidence="2 3">
    <name type="scientific">Bambusicola thoracicus</name>
    <name type="common">Chinese bamboo-partridge</name>
    <name type="synonym">Perdix thoracica</name>
    <dbReference type="NCBI Taxonomy" id="9083"/>
    <lineage>
        <taxon>Eukaryota</taxon>
        <taxon>Metazoa</taxon>
        <taxon>Chordata</taxon>
        <taxon>Craniata</taxon>
        <taxon>Vertebrata</taxon>
        <taxon>Euteleostomi</taxon>
        <taxon>Archelosauria</taxon>
        <taxon>Archosauria</taxon>
        <taxon>Dinosauria</taxon>
        <taxon>Saurischia</taxon>
        <taxon>Theropoda</taxon>
        <taxon>Coelurosauria</taxon>
        <taxon>Aves</taxon>
        <taxon>Neognathae</taxon>
        <taxon>Galloanserae</taxon>
        <taxon>Galliformes</taxon>
        <taxon>Phasianidae</taxon>
        <taxon>Perdicinae</taxon>
        <taxon>Bambusicola</taxon>
    </lineage>
</organism>
<dbReference type="GO" id="GO:0008017">
    <property type="term" value="F:microtubule binding"/>
    <property type="evidence" value="ECO:0007669"/>
    <property type="project" value="TreeGrafter"/>
</dbReference>
<feature type="region of interest" description="Disordered" evidence="1">
    <location>
        <begin position="1"/>
        <end position="36"/>
    </location>
</feature>
<dbReference type="OrthoDB" id="8956542at2759"/>
<dbReference type="GO" id="GO:0090307">
    <property type="term" value="P:mitotic spindle assembly"/>
    <property type="evidence" value="ECO:0007669"/>
    <property type="project" value="TreeGrafter"/>
</dbReference>
<dbReference type="EMBL" id="PPHD01029717">
    <property type="protein sequence ID" value="POI26246.1"/>
    <property type="molecule type" value="Genomic_DNA"/>
</dbReference>
<accession>A0A2P4SQ46</accession>
<protein>
    <submittedName>
        <fullName evidence="2">Uncharacterized protein</fullName>
    </submittedName>
</protein>
<dbReference type="GO" id="GO:0000235">
    <property type="term" value="C:astral microtubule"/>
    <property type="evidence" value="ECO:0007669"/>
    <property type="project" value="TreeGrafter"/>
</dbReference>
<dbReference type="InterPro" id="IPR026106">
    <property type="entry name" value="MAP9"/>
</dbReference>
<dbReference type="GO" id="GO:1902412">
    <property type="term" value="P:regulation of mitotic cytokinesis"/>
    <property type="evidence" value="ECO:0007669"/>
    <property type="project" value="TreeGrafter"/>
</dbReference>
<dbReference type="PANTHER" id="PTHR14739:SF9">
    <property type="entry name" value="MICROTUBULE-ASSOCIATED PROTEIN 9"/>
    <property type="match status" value="1"/>
</dbReference>
<reference evidence="2 3" key="1">
    <citation type="submission" date="2018-01" db="EMBL/GenBank/DDBJ databases">
        <title>Comparison of the Chinese Bamboo Partridge and Red Junglefowl genome sequences highlights the importance of demography in genome evolution.</title>
        <authorList>
            <person name="Tiley G.P."/>
            <person name="Kimball R.T."/>
            <person name="Braun E.L."/>
            <person name="Burleigh J.G."/>
        </authorList>
    </citation>
    <scope>NUCLEOTIDE SEQUENCE [LARGE SCALE GENOMIC DNA]</scope>
    <source>
        <strain evidence="2">RTK389</strain>
        <tissue evidence="2">Blood</tissue>
    </source>
</reference>
<evidence type="ECO:0000313" key="3">
    <source>
        <dbReference type="Proteomes" id="UP000237246"/>
    </source>
</evidence>
<feature type="non-terminal residue" evidence="2">
    <location>
        <position position="1"/>
    </location>
</feature>
<gene>
    <name evidence="2" type="ORF">CIB84_010004</name>
</gene>
<dbReference type="Proteomes" id="UP000237246">
    <property type="component" value="Unassembled WGS sequence"/>
</dbReference>
<name>A0A2P4SQ46_BAMTH</name>
<evidence type="ECO:0000256" key="1">
    <source>
        <dbReference type="SAM" id="MobiDB-lite"/>
    </source>
</evidence>
<evidence type="ECO:0000313" key="2">
    <source>
        <dbReference type="EMBL" id="POI26246.1"/>
    </source>
</evidence>
<comment type="caution">
    <text evidence="2">The sequence shown here is derived from an EMBL/GenBank/DDBJ whole genome shotgun (WGS) entry which is preliminary data.</text>
</comment>